<evidence type="ECO:0000256" key="4">
    <source>
        <dbReference type="ARBA" id="ARBA00022982"/>
    </source>
</evidence>
<dbReference type="RefSeq" id="WP_189135872.1">
    <property type="nucleotide sequence ID" value="NZ_BMMS01000066.1"/>
</dbReference>
<dbReference type="PANTHER" id="PTHR36923:SF3">
    <property type="entry name" value="FERREDOXIN"/>
    <property type="match status" value="1"/>
</dbReference>
<name>A0A918E1V3_9ACTN</name>
<dbReference type="GO" id="GO:0009055">
    <property type="term" value="F:electron transfer activity"/>
    <property type="evidence" value="ECO:0007669"/>
    <property type="project" value="UniProtKB-UniRule"/>
</dbReference>
<gene>
    <name evidence="9" type="primary">fer</name>
    <name evidence="9" type="ORF">GCM10012280_70380</name>
</gene>
<evidence type="ECO:0000256" key="7">
    <source>
        <dbReference type="ARBA" id="ARBA00023291"/>
    </source>
</evidence>
<keyword evidence="10" id="KW-1185">Reference proteome</keyword>
<comment type="cofactor">
    <cofactor evidence="1">
        <name>[3Fe-4S] cluster</name>
        <dbReference type="ChEBI" id="CHEBI:21137"/>
    </cofactor>
</comment>
<evidence type="ECO:0000256" key="8">
    <source>
        <dbReference type="RuleBase" id="RU368020"/>
    </source>
</evidence>
<protein>
    <recommendedName>
        <fullName evidence="8">Ferredoxin</fullName>
    </recommendedName>
</protein>
<evidence type="ECO:0000313" key="9">
    <source>
        <dbReference type="EMBL" id="GGP00813.1"/>
    </source>
</evidence>
<evidence type="ECO:0000256" key="5">
    <source>
        <dbReference type="ARBA" id="ARBA00023004"/>
    </source>
</evidence>
<reference evidence="9" key="1">
    <citation type="journal article" date="2014" name="Int. J. Syst. Evol. Microbiol.">
        <title>Complete genome sequence of Corynebacterium casei LMG S-19264T (=DSM 44701T), isolated from a smear-ripened cheese.</title>
        <authorList>
            <consortium name="US DOE Joint Genome Institute (JGI-PGF)"/>
            <person name="Walter F."/>
            <person name="Albersmeier A."/>
            <person name="Kalinowski J."/>
            <person name="Ruckert C."/>
        </authorList>
    </citation>
    <scope>NUCLEOTIDE SEQUENCE</scope>
    <source>
        <strain evidence="9">CGMCC 4.7201</strain>
    </source>
</reference>
<organism evidence="9 10">
    <name type="scientific">Wenjunlia tyrosinilytica</name>
    <dbReference type="NCBI Taxonomy" id="1544741"/>
    <lineage>
        <taxon>Bacteria</taxon>
        <taxon>Bacillati</taxon>
        <taxon>Actinomycetota</taxon>
        <taxon>Actinomycetes</taxon>
        <taxon>Kitasatosporales</taxon>
        <taxon>Streptomycetaceae</taxon>
        <taxon>Wenjunlia</taxon>
    </lineage>
</organism>
<comment type="caution">
    <text evidence="9">The sequence shown here is derived from an EMBL/GenBank/DDBJ whole genome shotgun (WGS) entry which is preliminary data.</text>
</comment>
<keyword evidence="5 8" id="KW-0408">Iron</keyword>
<keyword evidence="6 8" id="KW-0411">Iron-sulfur</keyword>
<dbReference type="Pfam" id="PF13459">
    <property type="entry name" value="Fer4_15"/>
    <property type="match status" value="1"/>
</dbReference>
<evidence type="ECO:0000256" key="3">
    <source>
        <dbReference type="ARBA" id="ARBA00022723"/>
    </source>
</evidence>
<evidence type="ECO:0000256" key="6">
    <source>
        <dbReference type="ARBA" id="ARBA00023014"/>
    </source>
</evidence>
<evidence type="ECO:0000256" key="2">
    <source>
        <dbReference type="ARBA" id="ARBA00022448"/>
    </source>
</evidence>
<accession>A0A918E1V3</accession>
<dbReference type="InterPro" id="IPR051269">
    <property type="entry name" value="Fe-S_cluster_ET"/>
</dbReference>
<keyword evidence="2 8" id="KW-0813">Transport</keyword>
<keyword evidence="4 8" id="KW-0249">Electron transport</keyword>
<dbReference type="InterPro" id="IPR001080">
    <property type="entry name" value="3Fe4S_ferredoxin"/>
</dbReference>
<reference evidence="9" key="2">
    <citation type="submission" date="2020-09" db="EMBL/GenBank/DDBJ databases">
        <authorList>
            <person name="Sun Q."/>
            <person name="Zhou Y."/>
        </authorList>
    </citation>
    <scope>NUCLEOTIDE SEQUENCE</scope>
    <source>
        <strain evidence="9">CGMCC 4.7201</strain>
    </source>
</reference>
<dbReference type="SUPFAM" id="SSF54862">
    <property type="entry name" value="4Fe-4S ferredoxins"/>
    <property type="match status" value="1"/>
</dbReference>
<dbReference type="PRINTS" id="PR00352">
    <property type="entry name" value="3FE4SFRDOXIN"/>
</dbReference>
<keyword evidence="7" id="KW-0003">3Fe-4S</keyword>
<dbReference type="Gene3D" id="3.30.70.20">
    <property type="match status" value="1"/>
</dbReference>
<keyword evidence="3 8" id="KW-0479">Metal-binding</keyword>
<evidence type="ECO:0000313" key="10">
    <source>
        <dbReference type="Proteomes" id="UP000641932"/>
    </source>
</evidence>
<evidence type="ECO:0000256" key="1">
    <source>
        <dbReference type="ARBA" id="ARBA00001927"/>
    </source>
</evidence>
<comment type="function">
    <text evidence="8">Ferredoxins are iron-sulfur proteins that transfer electrons in a wide variety of metabolic reactions.</text>
</comment>
<dbReference type="GO" id="GO:0051538">
    <property type="term" value="F:3 iron, 4 sulfur cluster binding"/>
    <property type="evidence" value="ECO:0007669"/>
    <property type="project" value="UniProtKB-KW"/>
</dbReference>
<sequence length="70" mass="7364">MRITIDRDRCVGAGQCVLAADAVFDQNEEDGLVVLRLGTPPEDLESAVREAELICPSGAIQIAAADPAAR</sequence>
<proteinExistence type="predicted"/>
<dbReference type="AlphaFoldDB" id="A0A918E1V3"/>
<dbReference type="PANTHER" id="PTHR36923">
    <property type="entry name" value="FERREDOXIN"/>
    <property type="match status" value="1"/>
</dbReference>
<dbReference type="EMBL" id="BMMS01000066">
    <property type="protein sequence ID" value="GGP00813.1"/>
    <property type="molecule type" value="Genomic_DNA"/>
</dbReference>
<dbReference type="Proteomes" id="UP000641932">
    <property type="component" value="Unassembled WGS sequence"/>
</dbReference>
<dbReference type="GO" id="GO:0005506">
    <property type="term" value="F:iron ion binding"/>
    <property type="evidence" value="ECO:0007669"/>
    <property type="project" value="UniProtKB-UniRule"/>
</dbReference>